<gene>
    <name evidence="1" type="ORF">TeGR_g3049</name>
</gene>
<sequence>MASLSSQLSLASLQFASAFDAQRPTLAKFAACGSLTELHVVRDAFLLNLGSDLCPAEAAPVKEYVADKFMQAHEAGNVGSFQHTIMYAVHSPGWGLLMEALRTKAMVVGSDLDTIWGGLERGRMEWLRALGAAHVIKVNLKEALEKDGGTAGDVSDGMMVWMYSLALSIPELQLEAAAWAAAAHISDKSQPLLGYEPDLWDARRAEWAPLDRGVQAAAERGGSSVQKDWAA</sequence>
<reference evidence="1 2" key="1">
    <citation type="journal article" date="2023" name="Commun. Biol.">
        <title>Genome analysis of Parmales, the sister group of diatoms, reveals the evolutionary specialization of diatoms from phago-mixotrophs to photoautotrophs.</title>
        <authorList>
            <person name="Ban H."/>
            <person name="Sato S."/>
            <person name="Yoshikawa S."/>
            <person name="Yamada K."/>
            <person name="Nakamura Y."/>
            <person name="Ichinomiya M."/>
            <person name="Sato N."/>
            <person name="Blanc-Mathieu R."/>
            <person name="Endo H."/>
            <person name="Kuwata A."/>
            <person name="Ogata H."/>
        </authorList>
    </citation>
    <scope>NUCLEOTIDE SEQUENCE [LARGE SCALE GENOMIC DNA]</scope>
</reference>
<comment type="caution">
    <text evidence="1">The sequence shown here is derived from an EMBL/GenBank/DDBJ whole genome shotgun (WGS) entry which is preliminary data.</text>
</comment>
<dbReference type="Proteomes" id="UP001165060">
    <property type="component" value="Unassembled WGS sequence"/>
</dbReference>
<keyword evidence="2" id="KW-1185">Reference proteome</keyword>
<name>A0ABQ6MS70_9STRA</name>
<protein>
    <submittedName>
        <fullName evidence="1">Uncharacterized protein</fullName>
    </submittedName>
</protein>
<accession>A0ABQ6MS70</accession>
<evidence type="ECO:0000313" key="1">
    <source>
        <dbReference type="EMBL" id="GMI31216.1"/>
    </source>
</evidence>
<proteinExistence type="predicted"/>
<evidence type="ECO:0000313" key="2">
    <source>
        <dbReference type="Proteomes" id="UP001165060"/>
    </source>
</evidence>
<dbReference type="EMBL" id="BRYB01001690">
    <property type="protein sequence ID" value="GMI31216.1"/>
    <property type="molecule type" value="Genomic_DNA"/>
</dbReference>
<organism evidence="1 2">
    <name type="scientific">Tetraparma gracilis</name>
    <dbReference type="NCBI Taxonomy" id="2962635"/>
    <lineage>
        <taxon>Eukaryota</taxon>
        <taxon>Sar</taxon>
        <taxon>Stramenopiles</taxon>
        <taxon>Ochrophyta</taxon>
        <taxon>Bolidophyceae</taxon>
        <taxon>Parmales</taxon>
        <taxon>Triparmaceae</taxon>
        <taxon>Tetraparma</taxon>
    </lineage>
</organism>